<gene>
    <name evidence="6" type="ORF">A2731_02870</name>
</gene>
<evidence type="ECO:0000313" key="6">
    <source>
        <dbReference type="EMBL" id="OGY44112.1"/>
    </source>
</evidence>
<sequence>MDNQGKKFEFLDHPADLKVKVFGQDLTEIFTNAALAMMTYLYPRQVEIKNHEIKKEIKLKARDTKALLVDWLSELLYLSDTADCCFNDFDFNKLDENELQATIFGRRVQAKEDIKAVTYHDLELKQVDKEWQARILFDI</sequence>
<dbReference type="EMBL" id="MHIC01000034">
    <property type="protein sequence ID" value="OGY44112.1"/>
    <property type="molecule type" value="Genomic_DNA"/>
</dbReference>
<evidence type="ECO:0000256" key="2">
    <source>
        <dbReference type="ARBA" id="ARBA00022694"/>
    </source>
</evidence>
<dbReference type="InterPro" id="IPR002804">
    <property type="entry name" value="Archease"/>
</dbReference>
<dbReference type="SUPFAM" id="SSF69819">
    <property type="entry name" value="MTH1598-like"/>
    <property type="match status" value="1"/>
</dbReference>
<dbReference type="Pfam" id="PF01951">
    <property type="entry name" value="Archease"/>
    <property type="match status" value="1"/>
</dbReference>
<dbReference type="InterPro" id="IPR036820">
    <property type="entry name" value="Archease_dom_sf"/>
</dbReference>
<keyword evidence="3" id="KW-0479">Metal-binding</keyword>
<name>A0A1G1XVT7_9BACT</name>
<dbReference type="InterPro" id="IPR023572">
    <property type="entry name" value="Archease_dom"/>
</dbReference>
<evidence type="ECO:0000256" key="4">
    <source>
        <dbReference type="ARBA" id="ARBA00022837"/>
    </source>
</evidence>
<evidence type="ECO:0000256" key="3">
    <source>
        <dbReference type="ARBA" id="ARBA00022723"/>
    </source>
</evidence>
<feature type="domain" description="Archease" evidence="5">
    <location>
        <begin position="8"/>
        <end position="139"/>
    </location>
</feature>
<dbReference type="GO" id="GO:0046872">
    <property type="term" value="F:metal ion binding"/>
    <property type="evidence" value="ECO:0007669"/>
    <property type="project" value="UniProtKB-KW"/>
</dbReference>
<evidence type="ECO:0000259" key="5">
    <source>
        <dbReference type="Pfam" id="PF01951"/>
    </source>
</evidence>
<dbReference type="GO" id="GO:0008033">
    <property type="term" value="P:tRNA processing"/>
    <property type="evidence" value="ECO:0007669"/>
    <property type="project" value="UniProtKB-KW"/>
</dbReference>
<evidence type="ECO:0000313" key="7">
    <source>
        <dbReference type="Proteomes" id="UP000176241"/>
    </source>
</evidence>
<dbReference type="PANTHER" id="PTHR12682">
    <property type="entry name" value="ARCHEASE"/>
    <property type="match status" value="1"/>
</dbReference>
<dbReference type="PANTHER" id="PTHR12682:SF11">
    <property type="entry name" value="PROTEIN ARCHEASE"/>
    <property type="match status" value="1"/>
</dbReference>
<reference evidence="6 7" key="1">
    <citation type="journal article" date="2016" name="Nat. Commun.">
        <title>Thousands of microbial genomes shed light on interconnected biogeochemical processes in an aquifer system.</title>
        <authorList>
            <person name="Anantharaman K."/>
            <person name="Brown C.T."/>
            <person name="Hug L.A."/>
            <person name="Sharon I."/>
            <person name="Castelle C.J."/>
            <person name="Probst A.J."/>
            <person name="Thomas B.C."/>
            <person name="Singh A."/>
            <person name="Wilkins M.J."/>
            <person name="Karaoz U."/>
            <person name="Brodie E.L."/>
            <person name="Williams K.H."/>
            <person name="Hubbard S.S."/>
            <person name="Banfield J.F."/>
        </authorList>
    </citation>
    <scope>NUCLEOTIDE SEQUENCE [LARGE SCALE GENOMIC DNA]</scope>
</reference>
<comment type="caution">
    <text evidence="6">The sequence shown here is derived from an EMBL/GenBank/DDBJ whole genome shotgun (WGS) entry which is preliminary data.</text>
</comment>
<dbReference type="Proteomes" id="UP000176241">
    <property type="component" value="Unassembled WGS sequence"/>
</dbReference>
<comment type="similarity">
    <text evidence="1">Belongs to the archease family.</text>
</comment>
<keyword evidence="4" id="KW-0106">Calcium</keyword>
<dbReference type="Gene3D" id="3.55.10.10">
    <property type="entry name" value="Archease domain"/>
    <property type="match status" value="1"/>
</dbReference>
<dbReference type="AlphaFoldDB" id="A0A1G1XVT7"/>
<evidence type="ECO:0000256" key="1">
    <source>
        <dbReference type="ARBA" id="ARBA00007963"/>
    </source>
</evidence>
<proteinExistence type="inferred from homology"/>
<keyword evidence="2" id="KW-0819">tRNA processing</keyword>
<dbReference type="STRING" id="1797533.A2731_02870"/>
<accession>A0A1G1XVT7</accession>
<protein>
    <recommendedName>
        <fullName evidence="5">Archease domain-containing protein</fullName>
    </recommendedName>
</protein>
<organism evidence="6 7">
    <name type="scientific">Candidatus Buchananbacteria bacterium RIFCSPHIGHO2_01_FULL_39_8</name>
    <dbReference type="NCBI Taxonomy" id="1797533"/>
    <lineage>
        <taxon>Bacteria</taxon>
        <taxon>Candidatus Buchananiibacteriota</taxon>
    </lineage>
</organism>